<dbReference type="InterPro" id="IPR006342">
    <property type="entry name" value="FkbM_mtfrase"/>
</dbReference>
<evidence type="ECO:0000313" key="2">
    <source>
        <dbReference type="EMBL" id="MBS5518968.1"/>
    </source>
</evidence>
<organism evidence="2 3">
    <name type="scientific">Acidaminococcus intestini</name>
    <dbReference type="NCBI Taxonomy" id="187327"/>
    <lineage>
        <taxon>Bacteria</taxon>
        <taxon>Bacillati</taxon>
        <taxon>Bacillota</taxon>
        <taxon>Negativicutes</taxon>
        <taxon>Acidaminococcales</taxon>
        <taxon>Acidaminococcaceae</taxon>
        <taxon>Acidaminococcus</taxon>
    </lineage>
</organism>
<keyword evidence="2" id="KW-0489">Methyltransferase</keyword>
<evidence type="ECO:0000259" key="1">
    <source>
        <dbReference type="Pfam" id="PF05050"/>
    </source>
</evidence>
<feature type="domain" description="Methyltransferase FkbM" evidence="1">
    <location>
        <begin position="184"/>
        <end position="341"/>
    </location>
</feature>
<dbReference type="EMBL" id="JAGZCZ010000001">
    <property type="protein sequence ID" value="MBS5518968.1"/>
    <property type="molecule type" value="Genomic_DNA"/>
</dbReference>
<dbReference type="InterPro" id="IPR029063">
    <property type="entry name" value="SAM-dependent_MTases_sf"/>
</dbReference>
<dbReference type="AlphaFoldDB" id="A0A943EFP3"/>
<gene>
    <name evidence="2" type="ORF">KHX13_01280</name>
</gene>
<proteinExistence type="predicted"/>
<evidence type="ECO:0000313" key="3">
    <source>
        <dbReference type="Proteomes" id="UP000754226"/>
    </source>
</evidence>
<dbReference type="GO" id="GO:0032259">
    <property type="term" value="P:methylation"/>
    <property type="evidence" value="ECO:0007669"/>
    <property type="project" value="UniProtKB-KW"/>
</dbReference>
<name>A0A943EFP3_9FIRM</name>
<dbReference type="Pfam" id="PF05050">
    <property type="entry name" value="Methyltransf_21"/>
    <property type="match status" value="1"/>
</dbReference>
<protein>
    <submittedName>
        <fullName evidence="2">FkbM family methyltransferase</fullName>
    </submittedName>
</protein>
<sequence length="355" mass="40823">MVPLREHETLWQYLKKQTRPIVLYGMGNGADAIFDRLARLGIPVKAVFASDEFVRGQVFRGFSVLTYAQVHAAYPDAIVLIAFASERPEILARFFAISRQHETYAPHLPLFGDDSVVSPAWLLAHETELETVYECLADSKSRRVFCDILDYKLSGKLTYLEEVSQRWDDLLTLFSWSDRERYVDLGAYNGDTLREFLALTDGHYEHMDAVEPDPKNFKKLRAFVETQQIRKCALHQKAIWSGPSSLPLAAKGGRMSYLTETGKTVTEGVSLDEIVGQERVTYLKMDVEGAEKEALLGGTKSIRTWYPKMLIAGYHHDDDLWRLPLSIWQLVPEYRVYLRRHPYVPCWEINFFCTI</sequence>
<comment type="caution">
    <text evidence="2">The sequence shown here is derived from an EMBL/GenBank/DDBJ whole genome shotgun (WGS) entry which is preliminary data.</text>
</comment>
<reference evidence="2" key="1">
    <citation type="submission" date="2021-02" db="EMBL/GenBank/DDBJ databases">
        <title>Infant gut strain persistence is associated with maternal origin, phylogeny, and functional potential including surface adhesion and iron acquisition.</title>
        <authorList>
            <person name="Lou Y.C."/>
        </authorList>
    </citation>
    <scope>NUCLEOTIDE SEQUENCE</scope>
    <source>
        <strain evidence="2">L3_106_000M1_dasL3_106_000M1_concoct_15</strain>
    </source>
</reference>
<dbReference type="Gene3D" id="3.40.50.150">
    <property type="entry name" value="Vaccinia Virus protein VP39"/>
    <property type="match status" value="1"/>
</dbReference>
<dbReference type="Proteomes" id="UP000754226">
    <property type="component" value="Unassembled WGS sequence"/>
</dbReference>
<dbReference type="SUPFAM" id="SSF53335">
    <property type="entry name" value="S-adenosyl-L-methionine-dependent methyltransferases"/>
    <property type="match status" value="1"/>
</dbReference>
<accession>A0A943EFP3</accession>
<keyword evidence="2" id="KW-0808">Transferase</keyword>
<dbReference type="GO" id="GO:0008168">
    <property type="term" value="F:methyltransferase activity"/>
    <property type="evidence" value="ECO:0007669"/>
    <property type="project" value="UniProtKB-KW"/>
</dbReference>
<dbReference type="NCBIfam" id="TIGR01444">
    <property type="entry name" value="fkbM_fam"/>
    <property type="match status" value="1"/>
</dbReference>